<proteinExistence type="predicted"/>
<comment type="caution">
    <text evidence="1">The sequence shown here is derived from an EMBL/GenBank/DDBJ whole genome shotgun (WGS) entry which is preliminary data.</text>
</comment>
<organism evidence="1 2">
    <name type="scientific">Streptomyces omiyaensis</name>
    <dbReference type="NCBI Taxonomy" id="68247"/>
    <lineage>
        <taxon>Bacteria</taxon>
        <taxon>Bacillati</taxon>
        <taxon>Actinomycetota</taxon>
        <taxon>Actinomycetes</taxon>
        <taxon>Kitasatosporales</taxon>
        <taxon>Streptomycetaceae</taxon>
        <taxon>Streptomyces</taxon>
    </lineage>
</organism>
<gene>
    <name evidence="1" type="ORF">ACGFYS_22905</name>
</gene>
<protein>
    <submittedName>
        <fullName evidence="1">Uncharacterized protein</fullName>
    </submittedName>
</protein>
<name>A0ABW7BWU0_9ACTN</name>
<reference evidence="1 2" key="1">
    <citation type="submission" date="2024-10" db="EMBL/GenBank/DDBJ databases">
        <title>The Natural Products Discovery Center: Release of the First 8490 Sequenced Strains for Exploring Actinobacteria Biosynthetic Diversity.</title>
        <authorList>
            <person name="Kalkreuter E."/>
            <person name="Kautsar S.A."/>
            <person name="Yang D."/>
            <person name="Bader C.D."/>
            <person name="Teijaro C.N."/>
            <person name="Fluegel L."/>
            <person name="Davis C.M."/>
            <person name="Simpson J.R."/>
            <person name="Lauterbach L."/>
            <person name="Steele A.D."/>
            <person name="Gui C."/>
            <person name="Meng S."/>
            <person name="Li G."/>
            <person name="Viehrig K."/>
            <person name="Ye F."/>
            <person name="Su P."/>
            <person name="Kiefer A.F."/>
            <person name="Nichols A."/>
            <person name="Cepeda A.J."/>
            <person name="Yan W."/>
            <person name="Fan B."/>
            <person name="Jiang Y."/>
            <person name="Adhikari A."/>
            <person name="Zheng C.-J."/>
            <person name="Schuster L."/>
            <person name="Cowan T.M."/>
            <person name="Smanski M.J."/>
            <person name="Chevrette M.G."/>
            <person name="De Carvalho L.P.S."/>
            <person name="Shen B."/>
        </authorList>
    </citation>
    <scope>NUCLEOTIDE SEQUENCE [LARGE SCALE GENOMIC DNA]</scope>
    <source>
        <strain evidence="1 2">NPDC048229</strain>
    </source>
</reference>
<evidence type="ECO:0000313" key="1">
    <source>
        <dbReference type="EMBL" id="MFG3191781.1"/>
    </source>
</evidence>
<evidence type="ECO:0000313" key="2">
    <source>
        <dbReference type="Proteomes" id="UP001604282"/>
    </source>
</evidence>
<dbReference type="EMBL" id="JBICZW010000015">
    <property type="protein sequence ID" value="MFG3191781.1"/>
    <property type="molecule type" value="Genomic_DNA"/>
</dbReference>
<sequence>MIDTVEALTVRLHDTLVALLTDGPGGAGAGGLHEVIARASALGPDGTWLVAAGHAGLGGLACVRGLPDQAVHHLDAAVTAGYSDCVALHTPPWRALHADPRFRVAYGRMRVTQADFDELLWLHREMNLMASEARTASVDNVGRLDFGVSLLPRVPLPTREPQTAGVLATRVELAAVQTALQQAALKAEFRRSSGNVALDLVDGTWDHDRARRDAWDADDLDARRQRAAEARAFTARPGAGTTLLPCPPPGSITYPA</sequence>
<dbReference type="Proteomes" id="UP001604282">
    <property type="component" value="Unassembled WGS sequence"/>
</dbReference>
<dbReference type="RefSeq" id="WP_392883598.1">
    <property type="nucleotide sequence ID" value="NZ_JBICZW010000015.1"/>
</dbReference>
<accession>A0ABW7BWU0</accession>
<keyword evidence="2" id="KW-1185">Reference proteome</keyword>